<dbReference type="Proteomes" id="UP001610446">
    <property type="component" value="Unassembled WGS sequence"/>
</dbReference>
<evidence type="ECO:0000256" key="2">
    <source>
        <dbReference type="SAM" id="Phobius"/>
    </source>
</evidence>
<feature type="region of interest" description="Disordered" evidence="1">
    <location>
        <begin position="229"/>
        <end position="257"/>
    </location>
</feature>
<sequence length="257" mass="28126">MEQQAGQSNSTKLIHGQGHHHLPDLDRTKTSDEVIILILGAIVFLTFALGFAFQLNDKPVWFLRRAHPVWEEDDDNDNDFVGQVHQMAELDLETAATTATVTDPLLFKSEVDGDGADMQFPPTRWAARYGAITQHHVDVGGVRKMVLVVEGDVTSLGAGAGADEVAAGPSIQDSYTAWFERWRGRNERGSGKVGGGETGERASDDGDNLLDEDDVTLLDSAFDEAAVFGESLLQLDPEEDEDEEEVWQSAPSQRNSM</sequence>
<keyword evidence="2" id="KW-0812">Transmembrane</keyword>
<organism evidence="3 4">
    <name type="scientific">Aspergillus pseudoustus</name>
    <dbReference type="NCBI Taxonomy" id="1810923"/>
    <lineage>
        <taxon>Eukaryota</taxon>
        <taxon>Fungi</taxon>
        <taxon>Dikarya</taxon>
        <taxon>Ascomycota</taxon>
        <taxon>Pezizomycotina</taxon>
        <taxon>Eurotiomycetes</taxon>
        <taxon>Eurotiomycetidae</taxon>
        <taxon>Eurotiales</taxon>
        <taxon>Aspergillaceae</taxon>
        <taxon>Aspergillus</taxon>
        <taxon>Aspergillus subgen. Nidulantes</taxon>
    </lineage>
</organism>
<evidence type="ECO:0000313" key="3">
    <source>
        <dbReference type="EMBL" id="KAL2839519.1"/>
    </source>
</evidence>
<evidence type="ECO:0000256" key="1">
    <source>
        <dbReference type="SAM" id="MobiDB-lite"/>
    </source>
</evidence>
<feature type="compositionally biased region" description="Polar residues" evidence="1">
    <location>
        <begin position="1"/>
        <end position="12"/>
    </location>
</feature>
<protein>
    <recommendedName>
        <fullName evidence="5">Transmembrane protein</fullName>
    </recommendedName>
</protein>
<keyword evidence="2" id="KW-1133">Transmembrane helix</keyword>
<keyword evidence="4" id="KW-1185">Reference proteome</keyword>
<feature type="compositionally biased region" description="Acidic residues" evidence="1">
    <location>
        <begin position="236"/>
        <end position="246"/>
    </location>
</feature>
<proteinExistence type="predicted"/>
<accession>A0ABR4JIX6</accession>
<evidence type="ECO:0008006" key="5">
    <source>
        <dbReference type="Google" id="ProtNLM"/>
    </source>
</evidence>
<reference evidence="3 4" key="1">
    <citation type="submission" date="2024-07" db="EMBL/GenBank/DDBJ databases">
        <title>Section-level genome sequencing and comparative genomics of Aspergillus sections Usti and Cavernicolus.</title>
        <authorList>
            <consortium name="Lawrence Berkeley National Laboratory"/>
            <person name="Nybo J.L."/>
            <person name="Vesth T.C."/>
            <person name="Theobald S."/>
            <person name="Frisvad J.C."/>
            <person name="Larsen T.O."/>
            <person name="Kjaerboelling I."/>
            <person name="Rothschild-Mancinelli K."/>
            <person name="Lyhne E.K."/>
            <person name="Kogle M.E."/>
            <person name="Barry K."/>
            <person name="Clum A."/>
            <person name="Na H."/>
            <person name="Ledsgaard L."/>
            <person name="Lin J."/>
            <person name="Lipzen A."/>
            <person name="Kuo A."/>
            <person name="Riley R."/>
            <person name="Mondo S."/>
            <person name="Labutti K."/>
            <person name="Haridas S."/>
            <person name="Pangalinan J."/>
            <person name="Salamov A.A."/>
            <person name="Simmons B.A."/>
            <person name="Magnuson J.K."/>
            <person name="Chen J."/>
            <person name="Drula E."/>
            <person name="Henrissat B."/>
            <person name="Wiebenga A."/>
            <person name="Lubbers R.J."/>
            <person name="Gomes A.C."/>
            <person name="Makela M.R."/>
            <person name="Stajich J."/>
            <person name="Grigoriev I.V."/>
            <person name="Mortensen U.H."/>
            <person name="De Vries R.P."/>
            <person name="Baker S.E."/>
            <person name="Andersen M.R."/>
        </authorList>
    </citation>
    <scope>NUCLEOTIDE SEQUENCE [LARGE SCALE GENOMIC DNA]</scope>
    <source>
        <strain evidence="3 4">CBS 123904</strain>
    </source>
</reference>
<gene>
    <name evidence="3" type="ORF">BJY01DRAFT_250473</name>
</gene>
<feature type="transmembrane region" description="Helical" evidence="2">
    <location>
        <begin position="34"/>
        <end position="55"/>
    </location>
</feature>
<feature type="region of interest" description="Disordered" evidence="1">
    <location>
        <begin position="1"/>
        <end position="25"/>
    </location>
</feature>
<dbReference type="EMBL" id="JBFXLU010000132">
    <property type="protein sequence ID" value="KAL2839519.1"/>
    <property type="molecule type" value="Genomic_DNA"/>
</dbReference>
<comment type="caution">
    <text evidence="3">The sequence shown here is derived from an EMBL/GenBank/DDBJ whole genome shotgun (WGS) entry which is preliminary data.</text>
</comment>
<name>A0ABR4JIX6_9EURO</name>
<evidence type="ECO:0000313" key="4">
    <source>
        <dbReference type="Proteomes" id="UP001610446"/>
    </source>
</evidence>
<keyword evidence="2" id="KW-0472">Membrane</keyword>
<feature type="region of interest" description="Disordered" evidence="1">
    <location>
        <begin position="186"/>
        <end position="212"/>
    </location>
</feature>